<dbReference type="GO" id="GO:0009279">
    <property type="term" value="C:cell outer membrane"/>
    <property type="evidence" value="ECO:0007669"/>
    <property type="project" value="UniProtKB-SubCell"/>
</dbReference>
<evidence type="ECO:0000256" key="1">
    <source>
        <dbReference type="ARBA" id="ARBA00004442"/>
    </source>
</evidence>
<dbReference type="GO" id="GO:1990281">
    <property type="term" value="C:efflux pump complex"/>
    <property type="evidence" value="ECO:0007669"/>
    <property type="project" value="TreeGrafter"/>
</dbReference>
<comment type="subcellular location">
    <subcellularLocation>
        <location evidence="1">Cell outer membrane</location>
    </subcellularLocation>
</comment>
<dbReference type="Pfam" id="PF02321">
    <property type="entry name" value="OEP"/>
    <property type="match status" value="1"/>
</dbReference>
<evidence type="ECO:0000313" key="8">
    <source>
        <dbReference type="EMBL" id="EBF7617062.1"/>
    </source>
</evidence>
<dbReference type="PANTHER" id="PTHR30026:SF20">
    <property type="entry name" value="OUTER MEMBRANE PROTEIN TOLC"/>
    <property type="match status" value="1"/>
</dbReference>
<keyword evidence="4" id="KW-1134">Transmembrane beta strand</keyword>
<dbReference type="InterPro" id="IPR051906">
    <property type="entry name" value="TolC-like"/>
</dbReference>
<protein>
    <submittedName>
        <fullName evidence="8">TolC family protein</fullName>
    </submittedName>
</protein>
<dbReference type="GO" id="GO:0015288">
    <property type="term" value="F:porin activity"/>
    <property type="evidence" value="ECO:0007669"/>
    <property type="project" value="TreeGrafter"/>
</dbReference>
<dbReference type="InterPro" id="IPR003423">
    <property type="entry name" value="OMP_efflux"/>
</dbReference>
<reference evidence="8" key="1">
    <citation type="submission" date="2019-05" db="EMBL/GenBank/DDBJ databases">
        <authorList>
            <person name="Ashton P.M."/>
            <person name="Dallman T."/>
            <person name="Nair S."/>
            <person name="De Pinna E."/>
            <person name="Peters T."/>
            <person name="Grant K."/>
        </authorList>
    </citation>
    <scope>NUCLEOTIDE SEQUENCE</scope>
    <source>
        <strain evidence="8">240168</strain>
    </source>
</reference>
<sequence length="639" mass="69873">MMTTLTAVTPTAVRSAPLLAPVAALVSALLLSGCGTIKPEPLTQDEIGARVSADRAAMYRDQQPVSGPLTLSDAMARALKYNLDYRLKMMETALSRGILDISQQDMLPKLMTDAGYRWRDNDSGGTSVGIEDRVVSLRPSTSEEREHLLADATFSWDVLDFGMSYYRAKQQADNVNIAEERRRKVLQNIVQEVRDAYWRALGAQRLLSEAQPLAEEIQTALEKTREAERAGILPPVEGLEYQRALLDAVALLNQKRQEMQMAKSELAALLNLPSTTDFTLQDVANPALSGVPSQLDTLEQMALERRPELREEDYKTRIDVLETKRQIASLFPNLNLFGGISYDSNSYLYNNSWVQGGVGVSMNLFKLLSAPAISRTNDARLATDNARRMALSMAVLTQVRVSVERYKLAVYDYQIAQESARVDQRLASISRAGSDNSLSSDLESLRTKARSIVSRFQEAASYAQAQSAYGRVLNSVGIDLLPEKVTSSDLPTLSREINQSLVAGEKQVFTQSADAVVSRHPVSVTLGRLPAGVNKSAIYQSVTHVLAANQLVQGNGADSVKLQMNLNLERASGSQRGVWEMAVYNAQGAQVAYQKYTSYLPNDVNTRSVSALAEAAALSVVSDLHKAAGDTGVMTASNP</sequence>
<keyword evidence="7" id="KW-0998">Cell outer membrane</keyword>
<dbReference type="AlphaFoldDB" id="A0A5T4A8E8"/>
<proteinExistence type="inferred from homology"/>
<comment type="caution">
    <text evidence="8">The sequence shown here is derived from an EMBL/GenBank/DDBJ whole genome shotgun (WGS) entry which is preliminary data.</text>
</comment>
<keyword evidence="5" id="KW-0812">Transmembrane</keyword>
<evidence type="ECO:0000256" key="7">
    <source>
        <dbReference type="ARBA" id="ARBA00023237"/>
    </source>
</evidence>
<dbReference type="EMBL" id="AAFGSL010000049">
    <property type="protein sequence ID" value="EBF7617062.1"/>
    <property type="molecule type" value="Genomic_DNA"/>
</dbReference>
<keyword evidence="3" id="KW-0813">Transport</keyword>
<gene>
    <name evidence="8" type="ORF">DEM85_24565</name>
</gene>
<evidence type="ECO:0000256" key="2">
    <source>
        <dbReference type="ARBA" id="ARBA00007613"/>
    </source>
</evidence>
<dbReference type="GO" id="GO:0015562">
    <property type="term" value="F:efflux transmembrane transporter activity"/>
    <property type="evidence" value="ECO:0007669"/>
    <property type="project" value="InterPro"/>
</dbReference>
<name>A0A5T4A8E8_SALET</name>
<evidence type="ECO:0000256" key="5">
    <source>
        <dbReference type="ARBA" id="ARBA00022692"/>
    </source>
</evidence>
<evidence type="ECO:0000256" key="3">
    <source>
        <dbReference type="ARBA" id="ARBA00022448"/>
    </source>
</evidence>
<evidence type="ECO:0000256" key="4">
    <source>
        <dbReference type="ARBA" id="ARBA00022452"/>
    </source>
</evidence>
<comment type="similarity">
    <text evidence="2">Belongs to the outer membrane factor (OMF) (TC 1.B.17) family.</text>
</comment>
<dbReference type="Gene3D" id="1.20.1600.10">
    <property type="entry name" value="Outer membrane efflux proteins (OEP)"/>
    <property type="match status" value="1"/>
</dbReference>
<dbReference type="SUPFAM" id="SSF56954">
    <property type="entry name" value="Outer membrane efflux proteins (OEP)"/>
    <property type="match status" value="1"/>
</dbReference>
<organism evidence="8">
    <name type="scientific">Salmonella enterica subsp. enterica serovar Agona</name>
    <dbReference type="NCBI Taxonomy" id="58095"/>
    <lineage>
        <taxon>Bacteria</taxon>
        <taxon>Pseudomonadati</taxon>
        <taxon>Pseudomonadota</taxon>
        <taxon>Gammaproteobacteria</taxon>
        <taxon>Enterobacterales</taxon>
        <taxon>Enterobacteriaceae</taxon>
        <taxon>Salmonella</taxon>
    </lineage>
</organism>
<accession>A0A5T4A8E8</accession>
<keyword evidence="6" id="KW-0472">Membrane</keyword>
<dbReference type="PANTHER" id="PTHR30026">
    <property type="entry name" value="OUTER MEMBRANE PROTEIN TOLC"/>
    <property type="match status" value="1"/>
</dbReference>
<evidence type="ECO:0000256" key="6">
    <source>
        <dbReference type="ARBA" id="ARBA00023136"/>
    </source>
</evidence>